<dbReference type="Proteomes" id="UP000294824">
    <property type="component" value="Unassembled WGS sequence"/>
</dbReference>
<dbReference type="RefSeq" id="WP_133968452.1">
    <property type="nucleotide sequence ID" value="NZ_SORL01000010.1"/>
</dbReference>
<dbReference type="EMBL" id="SORL01000010">
    <property type="protein sequence ID" value="TDY61006.1"/>
    <property type="molecule type" value="Genomic_DNA"/>
</dbReference>
<sequence length="177" mass="20652">MKKYKYWEKCMSKIESDKIQESIEFAIEKAKELGVQNELIDRIFQVNLKGYEKRINSKMEECIKRAKTENAKVLCLYYSLDNGWDSTIYICKEYTKENSYWIGKSRSWIDIGKARGFSGIYKKENESAFFSDNLSSGIPLLLMLRTTIAFYNVAQNYKDCGLKICITATESDFVRVL</sequence>
<dbReference type="AlphaFoldDB" id="A0A4R8MBA9"/>
<organism evidence="1 2">
    <name type="scientific">Algibacter lectus</name>
    <dbReference type="NCBI Taxonomy" id="221126"/>
    <lineage>
        <taxon>Bacteria</taxon>
        <taxon>Pseudomonadati</taxon>
        <taxon>Bacteroidota</taxon>
        <taxon>Flavobacteriia</taxon>
        <taxon>Flavobacteriales</taxon>
        <taxon>Flavobacteriaceae</taxon>
        <taxon>Algibacter</taxon>
    </lineage>
</organism>
<protein>
    <submittedName>
        <fullName evidence="1">Uncharacterized protein</fullName>
    </submittedName>
</protein>
<accession>A0A4R8MBA9</accession>
<proteinExistence type="predicted"/>
<comment type="caution">
    <text evidence="1">The sequence shown here is derived from an EMBL/GenBank/DDBJ whole genome shotgun (WGS) entry which is preliminary data.</text>
</comment>
<gene>
    <name evidence="1" type="ORF">DFQ06_3015</name>
</gene>
<evidence type="ECO:0000313" key="1">
    <source>
        <dbReference type="EMBL" id="TDY61006.1"/>
    </source>
</evidence>
<evidence type="ECO:0000313" key="2">
    <source>
        <dbReference type="Proteomes" id="UP000294824"/>
    </source>
</evidence>
<reference evidence="1 2" key="1">
    <citation type="submission" date="2019-03" db="EMBL/GenBank/DDBJ databases">
        <title>Genomic Encyclopedia of Type Strains, Phase III (KMG-III): the genomes of soil and plant-associated and newly described type strains.</title>
        <authorList>
            <person name="Whitman W."/>
        </authorList>
    </citation>
    <scope>NUCLEOTIDE SEQUENCE [LARGE SCALE GENOMIC DNA]</scope>
    <source>
        <strain evidence="1 2">CECT 8301</strain>
    </source>
</reference>
<name>A0A4R8MBA9_9FLAO</name>
<keyword evidence="2" id="KW-1185">Reference proteome</keyword>